<name>A0A423X451_9PEZI</name>
<evidence type="ECO:0008006" key="6">
    <source>
        <dbReference type="Google" id="ProtNLM"/>
    </source>
</evidence>
<dbReference type="GO" id="GO:0004298">
    <property type="term" value="F:threonine-type endopeptidase activity"/>
    <property type="evidence" value="ECO:0007669"/>
    <property type="project" value="InterPro"/>
</dbReference>
<dbReference type="EMBL" id="LKEB01000028">
    <property type="protein sequence ID" value="ROW10732.1"/>
    <property type="molecule type" value="Genomic_DNA"/>
</dbReference>
<feature type="region of interest" description="Disordered" evidence="3">
    <location>
        <begin position="404"/>
        <end position="487"/>
    </location>
</feature>
<evidence type="ECO:0000256" key="1">
    <source>
        <dbReference type="PIRSR" id="PIRSR600246-1"/>
    </source>
</evidence>
<protein>
    <recommendedName>
        <fullName evidence="6">Asparaginase</fullName>
    </recommendedName>
</protein>
<dbReference type="CDD" id="cd04514">
    <property type="entry name" value="Taspase1_like"/>
    <property type="match status" value="2"/>
</dbReference>
<dbReference type="FunFam" id="3.60.20.30:FF:000007">
    <property type="entry name" value="Similar to threonine aspartase"/>
    <property type="match status" value="1"/>
</dbReference>
<feature type="site" description="Cleavage; by autolysis" evidence="2">
    <location>
        <begin position="544"/>
        <end position="545"/>
    </location>
</feature>
<gene>
    <name evidence="4" type="ORF">VPNG_05089</name>
</gene>
<dbReference type="STRING" id="1230097.A0A423X451"/>
<feature type="compositionally biased region" description="Polar residues" evidence="3">
    <location>
        <begin position="355"/>
        <end position="364"/>
    </location>
</feature>
<evidence type="ECO:0000313" key="4">
    <source>
        <dbReference type="EMBL" id="ROW10732.1"/>
    </source>
</evidence>
<dbReference type="PANTHER" id="PTHR10188:SF8">
    <property type="entry name" value="THREONINE ASPARTASE 1"/>
    <property type="match status" value="1"/>
</dbReference>
<dbReference type="GO" id="GO:0005737">
    <property type="term" value="C:cytoplasm"/>
    <property type="evidence" value="ECO:0007669"/>
    <property type="project" value="TreeGrafter"/>
</dbReference>
<evidence type="ECO:0000256" key="2">
    <source>
        <dbReference type="PIRSR" id="PIRSR600246-3"/>
    </source>
</evidence>
<dbReference type="GO" id="GO:0051604">
    <property type="term" value="P:protein maturation"/>
    <property type="evidence" value="ECO:0007669"/>
    <property type="project" value="TreeGrafter"/>
</dbReference>
<feature type="compositionally biased region" description="Low complexity" evidence="3">
    <location>
        <begin position="411"/>
        <end position="422"/>
    </location>
</feature>
<evidence type="ECO:0000256" key="3">
    <source>
        <dbReference type="SAM" id="MobiDB-lite"/>
    </source>
</evidence>
<feature type="compositionally biased region" description="Polar residues" evidence="3">
    <location>
        <begin position="432"/>
        <end position="443"/>
    </location>
</feature>
<proteinExistence type="predicted"/>
<dbReference type="Gene3D" id="3.60.20.30">
    <property type="entry name" value="(Glycosyl)asparaginase"/>
    <property type="match status" value="1"/>
</dbReference>
<dbReference type="Pfam" id="PF01112">
    <property type="entry name" value="Asparaginase_2"/>
    <property type="match status" value="2"/>
</dbReference>
<sequence>MSAIRLFSTHKVRIDGGMVMLASGDIDSGFVRQLSSYIKQDQSLCNYLHVFHHQLTPNIDGGVVRTWYVDGKLVVIKDWLIDDHSRLVDYPLKATNTDPEVLSADLINLTNLSLNGLHTPQSYMSSNLFTTVNSPEPNTDVWDPLNPYQQSLQVEDLAEHMDETADGTVDRFLAKRVADTHKRDTMAVFVHAGAGYHSFQNEHIHLSICSKAASHAMRCLKAGGSSTNAVAIALKLLEDNDITNAGIGSNLTVDGQVECDATIVDHFGRSGACGAVPNIKNPILLAKLILDTSLNSLTLRRVPPNMLIGEGAKNFAAEHNMVITSNKDLVSKNAADRYNKWCEDLQKAEDRANGLKSQKPTGQITPPDEASRMTPRLVASTAHLGRHVMASQGLRDHSSAVLTGMWNEGQPDSPSAEPASPSGFDPEPATPTKRSPLSASRNGLQAPKYQRGGFNAARSQVRAYDSSDESAEQLPAKRRKTSEVKPISRMDGVKEDMDAHLGWVDKEQASQWIAGLGYPEVNNKIDATELTAEPAGVDPDLITDTIGVIAIDGQGNIAAGSSSGGIGMKHSGRVGPAALVGIGTSVIPRDEADEDERTVATVTSGTGEHMATTMAAHKCAERLYHMTSRARGRGGDNVDVCSEGEVMENFVIEDFMGHPGVRNQTSARAIGVLAVKMTAAGIYMHWAHNTDSFALAHMASYHQEPKCVMSRLVPGSKVNVGATKICKNHAQAKKHRAK</sequence>
<dbReference type="InterPro" id="IPR000246">
    <property type="entry name" value="Peptidase_T2"/>
</dbReference>
<feature type="active site" description="Nucleophile" evidence="1">
    <location>
        <position position="545"/>
    </location>
</feature>
<keyword evidence="5" id="KW-1185">Reference proteome</keyword>
<evidence type="ECO:0000313" key="5">
    <source>
        <dbReference type="Proteomes" id="UP000285146"/>
    </source>
</evidence>
<reference evidence="4 5" key="1">
    <citation type="submission" date="2015-09" db="EMBL/GenBank/DDBJ databases">
        <title>Host preference determinants of Valsa canker pathogens revealed by comparative genomics.</title>
        <authorList>
            <person name="Yin Z."/>
            <person name="Huang L."/>
        </authorList>
    </citation>
    <scope>NUCLEOTIDE SEQUENCE [LARGE SCALE GENOMIC DNA]</scope>
    <source>
        <strain evidence="4 5">SXYLt</strain>
    </source>
</reference>
<dbReference type="InterPro" id="IPR037464">
    <property type="entry name" value="Taspase1"/>
</dbReference>
<accession>A0A423X451</accession>
<dbReference type="Proteomes" id="UP000285146">
    <property type="component" value="Unassembled WGS sequence"/>
</dbReference>
<dbReference type="AlphaFoldDB" id="A0A423X451"/>
<organism evidence="4 5">
    <name type="scientific">Cytospora leucostoma</name>
    <dbReference type="NCBI Taxonomy" id="1230097"/>
    <lineage>
        <taxon>Eukaryota</taxon>
        <taxon>Fungi</taxon>
        <taxon>Dikarya</taxon>
        <taxon>Ascomycota</taxon>
        <taxon>Pezizomycotina</taxon>
        <taxon>Sordariomycetes</taxon>
        <taxon>Sordariomycetidae</taxon>
        <taxon>Diaporthales</taxon>
        <taxon>Cytosporaceae</taxon>
        <taxon>Cytospora</taxon>
    </lineage>
</organism>
<dbReference type="InterPro" id="IPR029055">
    <property type="entry name" value="Ntn_hydrolases_N"/>
</dbReference>
<dbReference type="OrthoDB" id="77601at2759"/>
<feature type="region of interest" description="Disordered" evidence="3">
    <location>
        <begin position="351"/>
        <end position="373"/>
    </location>
</feature>
<dbReference type="SUPFAM" id="SSF56235">
    <property type="entry name" value="N-terminal nucleophile aminohydrolases (Ntn hydrolases)"/>
    <property type="match status" value="1"/>
</dbReference>
<dbReference type="InParanoid" id="A0A423X451"/>
<dbReference type="PANTHER" id="PTHR10188">
    <property type="entry name" value="L-ASPARAGINASE"/>
    <property type="match status" value="1"/>
</dbReference>
<comment type="caution">
    <text evidence="4">The sequence shown here is derived from an EMBL/GenBank/DDBJ whole genome shotgun (WGS) entry which is preliminary data.</text>
</comment>